<dbReference type="InterPro" id="IPR005225">
    <property type="entry name" value="Small_GTP-bd"/>
</dbReference>
<feature type="domain" description="Era-type G" evidence="10">
    <location>
        <begin position="21"/>
        <end position="188"/>
    </location>
</feature>
<gene>
    <name evidence="6" type="primary">era</name>
    <name evidence="11" type="ORF">EU981_05110</name>
</gene>
<name>A0A937DJH2_9HYPH</name>
<feature type="binding site" evidence="6">
    <location>
        <begin position="29"/>
        <end position="36"/>
    </location>
    <ligand>
        <name>GTP</name>
        <dbReference type="ChEBI" id="CHEBI:37565"/>
    </ligand>
</feature>
<dbReference type="GO" id="GO:0070181">
    <property type="term" value="F:small ribosomal subunit rRNA binding"/>
    <property type="evidence" value="ECO:0007669"/>
    <property type="project" value="UniProtKB-UniRule"/>
</dbReference>
<dbReference type="SUPFAM" id="SSF52540">
    <property type="entry name" value="P-loop containing nucleoside triphosphate hydrolases"/>
    <property type="match status" value="1"/>
</dbReference>
<feature type="region of interest" description="G4" evidence="7">
    <location>
        <begin position="138"/>
        <end position="141"/>
    </location>
</feature>
<dbReference type="InterPro" id="IPR009019">
    <property type="entry name" value="KH_sf_prok-type"/>
</dbReference>
<keyword evidence="6" id="KW-0963">Cytoplasm</keyword>
<feature type="binding site" evidence="6">
    <location>
        <begin position="138"/>
        <end position="141"/>
    </location>
    <ligand>
        <name>GTP</name>
        <dbReference type="ChEBI" id="CHEBI:37565"/>
    </ligand>
</feature>
<dbReference type="InterPro" id="IPR004044">
    <property type="entry name" value="KH_dom_type_2"/>
</dbReference>
<evidence type="ECO:0000256" key="7">
    <source>
        <dbReference type="PROSITE-ProRule" id="PRU01050"/>
    </source>
</evidence>
<feature type="binding site" evidence="6">
    <location>
        <begin position="76"/>
        <end position="80"/>
    </location>
    <ligand>
        <name>GTP</name>
        <dbReference type="ChEBI" id="CHEBI:37565"/>
    </ligand>
</feature>
<dbReference type="InterPro" id="IPR006073">
    <property type="entry name" value="GTP-bd"/>
</dbReference>
<dbReference type="PANTHER" id="PTHR42698:SF1">
    <property type="entry name" value="GTPASE ERA, MITOCHONDRIAL"/>
    <property type="match status" value="1"/>
</dbReference>
<dbReference type="PROSITE" id="PS51713">
    <property type="entry name" value="G_ERA"/>
    <property type="match status" value="1"/>
</dbReference>
<dbReference type="PROSITE" id="PS50823">
    <property type="entry name" value="KH_TYPE_2"/>
    <property type="match status" value="1"/>
</dbReference>
<evidence type="ECO:0000313" key="11">
    <source>
        <dbReference type="EMBL" id="MBL0849431.1"/>
    </source>
</evidence>
<evidence type="ECO:0000256" key="8">
    <source>
        <dbReference type="RuleBase" id="RU003761"/>
    </source>
</evidence>
<comment type="subunit">
    <text evidence="6">Monomer.</text>
</comment>
<comment type="function">
    <text evidence="6">An essential GTPase that binds both GDP and GTP, with rapid nucleotide exchange. Plays a role in 16S rRNA processing and 30S ribosomal subunit biogenesis and possibly also in cell cycle regulation and energy metabolism.</text>
</comment>
<dbReference type="GO" id="GO:0005829">
    <property type="term" value="C:cytosol"/>
    <property type="evidence" value="ECO:0007669"/>
    <property type="project" value="TreeGrafter"/>
</dbReference>
<keyword evidence="4 6" id="KW-0694">RNA-binding</keyword>
<evidence type="ECO:0000256" key="2">
    <source>
        <dbReference type="ARBA" id="ARBA00020484"/>
    </source>
</evidence>
<dbReference type="HAMAP" id="MF_00367">
    <property type="entry name" value="GTPase_Era"/>
    <property type="match status" value="1"/>
</dbReference>
<dbReference type="Gene3D" id="3.30.300.20">
    <property type="match status" value="1"/>
</dbReference>
<comment type="caution">
    <text evidence="11">The sequence shown here is derived from an EMBL/GenBank/DDBJ whole genome shotgun (WGS) entry which is preliminary data.</text>
</comment>
<dbReference type="GO" id="GO:0005886">
    <property type="term" value="C:plasma membrane"/>
    <property type="evidence" value="ECO:0007669"/>
    <property type="project" value="UniProtKB-SubCell"/>
</dbReference>
<dbReference type="Proteomes" id="UP000736856">
    <property type="component" value="Unassembled WGS sequence"/>
</dbReference>
<organism evidence="11 12">
    <name type="scientific">Candidatus Liberibacter ctenarytainae</name>
    <dbReference type="NCBI Taxonomy" id="2020335"/>
    <lineage>
        <taxon>Bacteria</taxon>
        <taxon>Pseudomonadati</taxon>
        <taxon>Pseudomonadota</taxon>
        <taxon>Alphaproteobacteria</taxon>
        <taxon>Hyphomicrobiales</taxon>
        <taxon>Rhizobiaceae</taxon>
        <taxon>Liberibacter</taxon>
    </lineage>
</organism>
<evidence type="ECO:0000256" key="3">
    <source>
        <dbReference type="ARBA" id="ARBA00022741"/>
    </source>
</evidence>
<keyword evidence="6" id="KW-0472">Membrane</keyword>
<dbReference type="NCBIfam" id="NF000908">
    <property type="entry name" value="PRK00089.1"/>
    <property type="match status" value="1"/>
</dbReference>
<proteinExistence type="inferred from homology"/>
<dbReference type="InterPro" id="IPR005662">
    <property type="entry name" value="GTPase_Era-like"/>
</dbReference>
<dbReference type="GO" id="GO:0043024">
    <property type="term" value="F:ribosomal small subunit binding"/>
    <property type="evidence" value="ECO:0007669"/>
    <property type="project" value="TreeGrafter"/>
</dbReference>
<dbReference type="GO" id="GO:0005525">
    <property type="term" value="F:GTP binding"/>
    <property type="evidence" value="ECO:0007669"/>
    <property type="project" value="UniProtKB-UniRule"/>
</dbReference>
<evidence type="ECO:0000256" key="4">
    <source>
        <dbReference type="ARBA" id="ARBA00022884"/>
    </source>
</evidence>
<keyword evidence="6" id="KW-0699">rRNA-binding</keyword>
<dbReference type="GO" id="GO:0003924">
    <property type="term" value="F:GTPase activity"/>
    <property type="evidence" value="ECO:0007669"/>
    <property type="project" value="UniProtKB-UniRule"/>
</dbReference>
<evidence type="ECO:0000313" key="12">
    <source>
        <dbReference type="Proteomes" id="UP000736856"/>
    </source>
</evidence>
<keyword evidence="6" id="KW-1003">Cell membrane</keyword>
<dbReference type="Pfam" id="PF01926">
    <property type="entry name" value="MMR_HSR1"/>
    <property type="match status" value="1"/>
</dbReference>
<dbReference type="GO" id="GO:0000028">
    <property type="term" value="P:ribosomal small subunit assembly"/>
    <property type="evidence" value="ECO:0007669"/>
    <property type="project" value="TreeGrafter"/>
</dbReference>
<dbReference type="InterPro" id="IPR027417">
    <property type="entry name" value="P-loop_NTPase"/>
</dbReference>
<dbReference type="AlphaFoldDB" id="A0A937DJH2"/>
<reference evidence="11" key="1">
    <citation type="submission" date="2019-02" db="EMBL/GenBank/DDBJ databases">
        <title>A novel Candidatus Liberibacter species associated with the New Zealand native fuchsia psyllid, Ctenarytaina fuchsiae.</title>
        <authorList>
            <person name="Thompson S.M."/>
            <person name="Jorgensen N."/>
            <person name="David C."/>
            <person name="Bulman S.R."/>
            <person name="Smith G.R."/>
        </authorList>
    </citation>
    <scope>NUCLEOTIDE SEQUENCE</scope>
    <source>
        <strain evidence="11">Oxford</strain>
    </source>
</reference>
<dbReference type="InterPro" id="IPR015946">
    <property type="entry name" value="KH_dom-like_a/b"/>
</dbReference>
<protein>
    <recommendedName>
        <fullName evidence="2 6">GTPase Era</fullName>
    </recommendedName>
</protein>
<feature type="region of interest" description="G5" evidence="7">
    <location>
        <begin position="167"/>
        <end position="169"/>
    </location>
</feature>
<dbReference type="SUPFAM" id="SSF54814">
    <property type="entry name" value="Prokaryotic type KH domain (KH-domain type II)"/>
    <property type="match status" value="1"/>
</dbReference>
<feature type="domain" description="KH type-2" evidence="9">
    <location>
        <begin position="219"/>
        <end position="296"/>
    </location>
</feature>
<keyword evidence="6" id="KW-0690">Ribosome biogenesis</keyword>
<evidence type="ECO:0000256" key="6">
    <source>
        <dbReference type="HAMAP-Rule" id="MF_00367"/>
    </source>
</evidence>
<feature type="region of interest" description="G1" evidence="7">
    <location>
        <begin position="29"/>
        <end position="36"/>
    </location>
</feature>
<sequence length="312" mass="35594">MKVVDIISFNEKNDCDQSQSRSGCVALVGATNAGKSTLVNRFVGAKVSIVTHKVQTTRWIVRGIVSDQNTQVVFLDTPGIFDAKDTYHKLMINSSWSTVKHADIVCLVVDSYRGLKPDVYALFNKICKHSSRLILILNKIDCVKPEYLLEQAKIANELMSVEKTFMISATKGHGCKDVLHYLSSTLPLGPWIYPSDQISDLPMFRFAAEITREKLFLRLHKEIPYSSYVETERWEERKDGSVLIRQVIYVERMTQKKIVLSKQGQIIKAISLESRQEIAQIIEKPVHVFIFVKVQKNWSHRPESFLHAGIEL</sequence>
<dbReference type="CDD" id="cd04163">
    <property type="entry name" value="Era"/>
    <property type="match status" value="1"/>
</dbReference>
<dbReference type="CDD" id="cd22534">
    <property type="entry name" value="KH-II_Era"/>
    <property type="match status" value="1"/>
</dbReference>
<keyword evidence="3 6" id="KW-0547">Nucleotide-binding</keyword>
<dbReference type="NCBIfam" id="TIGR00231">
    <property type="entry name" value="small_GTP"/>
    <property type="match status" value="1"/>
</dbReference>
<dbReference type="Gene3D" id="3.40.50.300">
    <property type="entry name" value="P-loop containing nucleotide triphosphate hydrolases"/>
    <property type="match status" value="1"/>
</dbReference>
<feature type="region of interest" description="G2" evidence="7">
    <location>
        <begin position="55"/>
        <end position="59"/>
    </location>
</feature>
<dbReference type="Pfam" id="PF07650">
    <property type="entry name" value="KH_2"/>
    <property type="match status" value="1"/>
</dbReference>
<evidence type="ECO:0000256" key="5">
    <source>
        <dbReference type="ARBA" id="ARBA00023134"/>
    </source>
</evidence>
<evidence type="ECO:0000256" key="1">
    <source>
        <dbReference type="ARBA" id="ARBA00007921"/>
    </source>
</evidence>
<comment type="similarity">
    <text evidence="1 6 7 8">Belongs to the TRAFAC class TrmE-Era-EngA-EngB-Septin-like GTPase superfamily. Era GTPase family.</text>
</comment>
<dbReference type="EMBL" id="SEOL01000016">
    <property type="protein sequence ID" value="MBL0849431.1"/>
    <property type="molecule type" value="Genomic_DNA"/>
</dbReference>
<evidence type="ECO:0000259" key="9">
    <source>
        <dbReference type="PROSITE" id="PS50823"/>
    </source>
</evidence>
<feature type="region of interest" description="G3" evidence="7">
    <location>
        <begin position="76"/>
        <end position="79"/>
    </location>
</feature>
<dbReference type="NCBIfam" id="TIGR00436">
    <property type="entry name" value="era"/>
    <property type="match status" value="1"/>
</dbReference>
<dbReference type="PANTHER" id="PTHR42698">
    <property type="entry name" value="GTPASE ERA"/>
    <property type="match status" value="1"/>
</dbReference>
<evidence type="ECO:0000259" key="10">
    <source>
        <dbReference type="PROSITE" id="PS51713"/>
    </source>
</evidence>
<comment type="subcellular location">
    <subcellularLocation>
        <location evidence="6">Cytoplasm</location>
    </subcellularLocation>
    <subcellularLocation>
        <location evidence="6">Cell membrane</location>
        <topology evidence="6">Peripheral membrane protein</topology>
    </subcellularLocation>
</comment>
<dbReference type="InterPro" id="IPR030388">
    <property type="entry name" value="G_ERA_dom"/>
</dbReference>
<accession>A0A937DJH2</accession>
<keyword evidence="5 6" id="KW-0342">GTP-binding</keyword>